<keyword evidence="7" id="KW-0862">Zinc</keyword>
<gene>
    <name evidence="16" type="ORF">LEP48_07465</name>
</gene>
<keyword evidence="6" id="KW-0378">Hydrolase</keyword>
<comment type="caution">
    <text evidence="16">The sequence shown here is derived from an EMBL/GenBank/DDBJ whole genome shotgun (WGS) entry which is preliminary data.</text>
</comment>
<feature type="domain" description="Formamidopyrimidine-DNA glycosylase catalytic" evidence="15">
    <location>
        <begin position="2"/>
        <end position="94"/>
    </location>
</feature>
<dbReference type="Proteomes" id="UP001319870">
    <property type="component" value="Unassembled WGS sequence"/>
</dbReference>
<dbReference type="PROSITE" id="PS51068">
    <property type="entry name" value="FPG_CAT"/>
    <property type="match status" value="1"/>
</dbReference>
<evidence type="ECO:0000256" key="1">
    <source>
        <dbReference type="ARBA" id="ARBA00009409"/>
    </source>
</evidence>
<accession>A0ABS7ZHA0</accession>
<evidence type="ECO:0000256" key="3">
    <source>
        <dbReference type="ARBA" id="ARBA00022723"/>
    </source>
</evidence>
<evidence type="ECO:0000256" key="9">
    <source>
        <dbReference type="ARBA" id="ARBA00023204"/>
    </source>
</evidence>
<evidence type="ECO:0000256" key="10">
    <source>
        <dbReference type="ARBA" id="ARBA00023239"/>
    </source>
</evidence>
<evidence type="ECO:0000313" key="17">
    <source>
        <dbReference type="Proteomes" id="UP001319870"/>
    </source>
</evidence>
<comment type="similarity">
    <text evidence="1">Belongs to the FPG family.</text>
</comment>
<evidence type="ECO:0000256" key="2">
    <source>
        <dbReference type="ARBA" id="ARBA00012720"/>
    </source>
</evidence>
<dbReference type="SUPFAM" id="SSF81624">
    <property type="entry name" value="N-terminal domain of MutM-like DNA repair proteins"/>
    <property type="match status" value="1"/>
</dbReference>
<keyword evidence="12" id="KW-0326">Glycosidase</keyword>
<dbReference type="Pfam" id="PF06831">
    <property type="entry name" value="H2TH"/>
    <property type="match status" value="1"/>
</dbReference>
<evidence type="ECO:0000313" key="16">
    <source>
        <dbReference type="EMBL" id="MCA5893195.1"/>
    </source>
</evidence>
<keyword evidence="4" id="KW-0227">DNA damage</keyword>
<dbReference type="CDD" id="cd08971">
    <property type="entry name" value="AcNei2_N"/>
    <property type="match status" value="1"/>
</dbReference>
<keyword evidence="11" id="KW-0511">Multifunctional enzyme</keyword>
<dbReference type="InterPro" id="IPR044090">
    <property type="entry name" value="Nei2_N"/>
</dbReference>
<dbReference type="InterPro" id="IPR010979">
    <property type="entry name" value="Ribosomal_uS13-like_H2TH"/>
</dbReference>
<evidence type="ECO:0000256" key="12">
    <source>
        <dbReference type="ARBA" id="ARBA00023295"/>
    </source>
</evidence>
<feature type="domain" description="FPG-type" evidence="14">
    <location>
        <begin position="223"/>
        <end position="261"/>
    </location>
</feature>
<keyword evidence="10" id="KW-0456">Lyase</keyword>
<keyword evidence="8" id="KW-0238">DNA-binding</keyword>
<dbReference type="Gene3D" id="1.10.8.50">
    <property type="match status" value="1"/>
</dbReference>
<name>A0ABS7ZHA0_9MICO</name>
<dbReference type="Pfam" id="PF01149">
    <property type="entry name" value="Fapy_DNA_glyco"/>
    <property type="match status" value="1"/>
</dbReference>
<evidence type="ECO:0000256" key="5">
    <source>
        <dbReference type="ARBA" id="ARBA00022771"/>
    </source>
</evidence>
<dbReference type="SUPFAM" id="SSF46946">
    <property type="entry name" value="S13-like H2TH domain"/>
    <property type="match status" value="1"/>
</dbReference>
<evidence type="ECO:0000256" key="6">
    <source>
        <dbReference type="ARBA" id="ARBA00022801"/>
    </source>
</evidence>
<evidence type="ECO:0000259" key="14">
    <source>
        <dbReference type="PROSITE" id="PS51066"/>
    </source>
</evidence>
<organism evidence="16 17">
    <name type="scientific">Isoptericola luteus</name>
    <dbReference type="NCBI Taxonomy" id="2879484"/>
    <lineage>
        <taxon>Bacteria</taxon>
        <taxon>Bacillati</taxon>
        <taxon>Actinomycetota</taxon>
        <taxon>Actinomycetes</taxon>
        <taxon>Micrococcales</taxon>
        <taxon>Promicromonosporaceae</taxon>
        <taxon>Isoptericola</taxon>
    </lineage>
</organism>
<keyword evidence="9" id="KW-0234">DNA repair</keyword>
<protein>
    <recommendedName>
        <fullName evidence="2">DNA-(apurinic or apyrimidinic site) lyase</fullName>
        <ecNumber evidence="2">4.2.99.18</ecNumber>
    </recommendedName>
</protein>
<dbReference type="InterPro" id="IPR035937">
    <property type="entry name" value="FPG_N"/>
</dbReference>
<evidence type="ECO:0000256" key="13">
    <source>
        <dbReference type="PROSITE-ProRule" id="PRU00391"/>
    </source>
</evidence>
<evidence type="ECO:0000259" key="15">
    <source>
        <dbReference type="PROSITE" id="PS51068"/>
    </source>
</evidence>
<dbReference type="Gene3D" id="3.20.190.10">
    <property type="entry name" value="MutM-like, N-terminal"/>
    <property type="match status" value="1"/>
</dbReference>
<keyword evidence="5 13" id="KW-0863">Zinc-finger</keyword>
<keyword evidence="3" id="KW-0479">Metal-binding</keyword>
<sequence length="264" mass="28511">MPEGDVLRLTAERLDAALRGSPLLVAELRWPSAAGAHLVGATVTSCAAYGKHLLTRFDDGRTLHTHLRMEGTWRVYRSAPGGSSWRGHDVRAVLGTARWTCVGRSLGMLDLLPTAAEGELLAHLGPDVLDPGFPTSGIGTAVHRLLAQGDRPVCESLLDQRPVAGLGTIWTAESLFAVRQWPWTPTAALGEAGLHRLLATAHRLMDRSVRLGRARGLRASEPAVHGRARRPCRRCRTPVAVGTANAPPYDRPIFWCPSCQRAPG</sequence>
<dbReference type="SMART" id="SM01232">
    <property type="entry name" value="H2TH"/>
    <property type="match status" value="1"/>
</dbReference>
<evidence type="ECO:0000256" key="8">
    <source>
        <dbReference type="ARBA" id="ARBA00023125"/>
    </source>
</evidence>
<dbReference type="SUPFAM" id="SSF57716">
    <property type="entry name" value="Glucocorticoid receptor-like (DNA-binding domain)"/>
    <property type="match status" value="1"/>
</dbReference>
<proteinExistence type="inferred from homology"/>
<evidence type="ECO:0000256" key="4">
    <source>
        <dbReference type="ARBA" id="ARBA00022763"/>
    </source>
</evidence>
<dbReference type="InterPro" id="IPR012319">
    <property type="entry name" value="FPG_cat"/>
</dbReference>
<keyword evidence="17" id="KW-1185">Reference proteome</keyword>
<evidence type="ECO:0000256" key="11">
    <source>
        <dbReference type="ARBA" id="ARBA00023268"/>
    </source>
</evidence>
<dbReference type="SMART" id="SM00898">
    <property type="entry name" value="Fapy_DNA_glyco"/>
    <property type="match status" value="1"/>
</dbReference>
<dbReference type="PANTHER" id="PTHR42697">
    <property type="entry name" value="ENDONUCLEASE 8"/>
    <property type="match status" value="1"/>
</dbReference>
<dbReference type="PANTHER" id="PTHR42697:SF1">
    <property type="entry name" value="ENDONUCLEASE 8"/>
    <property type="match status" value="1"/>
</dbReference>
<dbReference type="RefSeq" id="WP_225564963.1">
    <property type="nucleotide sequence ID" value="NZ_JAIXCQ010000004.1"/>
</dbReference>
<dbReference type="PROSITE" id="PS51066">
    <property type="entry name" value="ZF_FPG_2"/>
    <property type="match status" value="1"/>
</dbReference>
<dbReference type="InterPro" id="IPR015886">
    <property type="entry name" value="H2TH_FPG"/>
</dbReference>
<dbReference type="InterPro" id="IPR000214">
    <property type="entry name" value="Znf_DNA_glyclase/AP_lyase"/>
</dbReference>
<dbReference type="EC" id="4.2.99.18" evidence="2"/>
<evidence type="ECO:0000256" key="7">
    <source>
        <dbReference type="ARBA" id="ARBA00022833"/>
    </source>
</evidence>
<dbReference type="EMBL" id="JAIXCQ010000004">
    <property type="protein sequence ID" value="MCA5893195.1"/>
    <property type="molecule type" value="Genomic_DNA"/>
</dbReference>
<reference evidence="16 17" key="1">
    <citation type="submission" date="2021-09" db="EMBL/GenBank/DDBJ databases">
        <title>Isoptericola luteus sp. nov., a novel bacterium isolated from Harbin, the capital city of Heilongjiang province.</title>
        <authorList>
            <person name="Li J."/>
        </authorList>
    </citation>
    <scope>NUCLEOTIDE SEQUENCE [LARGE SCALE GENOMIC DNA]</scope>
    <source>
        <strain evidence="16 17">NEAU-Y5</strain>
    </source>
</reference>